<comment type="caution">
    <text evidence="1">The sequence shown here is derived from an EMBL/GenBank/DDBJ whole genome shotgun (WGS) entry which is preliminary data.</text>
</comment>
<dbReference type="InterPro" id="IPR010148">
    <property type="entry name" value="CRISPR-assoc_prot_CT1975"/>
</dbReference>
<accession>A0A645B2H7</accession>
<dbReference type="AlphaFoldDB" id="A0A645B2H7"/>
<proteinExistence type="predicted"/>
<gene>
    <name evidence="1" type="primary">casC_2</name>
    <name evidence="1" type="ORF">SDC9_106498</name>
</gene>
<dbReference type="NCBIfam" id="TIGR01869">
    <property type="entry name" value="casC_Cse4"/>
    <property type="match status" value="1"/>
</dbReference>
<reference evidence="1" key="1">
    <citation type="submission" date="2019-08" db="EMBL/GenBank/DDBJ databases">
        <authorList>
            <person name="Kucharzyk K."/>
            <person name="Murdoch R.W."/>
            <person name="Higgins S."/>
            <person name="Loffler F."/>
        </authorList>
    </citation>
    <scope>NUCLEOTIDE SEQUENCE</scope>
</reference>
<name>A0A645B2H7_9ZZZZ</name>
<protein>
    <submittedName>
        <fullName evidence="1">CRISPR system Cascade subunit CasC</fullName>
    </submittedName>
</protein>
<dbReference type="Pfam" id="PF09344">
    <property type="entry name" value="Cas_CT1975"/>
    <property type="match status" value="1"/>
</dbReference>
<dbReference type="EMBL" id="VSSQ01017393">
    <property type="protein sequence ID" value="MPM59652.1"/>
    <property type="molecule type" value="Genomic_DNA"/>
</dbReference>
<organism evidence="1">
    <name type="scientific">bioreactor metagenome</name>
    <dbReference type="NCBI Taxonomy" id="1076179"/>
    <lineage>
        <taxon>unclassified sequences</taxon>
        <taxon>metagenomes</taxon>
        <taxon>ecological metagenomes</taxon>
    </lineage>
</organism>
<evidence type="ECO:0000313" key="1">
    <source>
        <dbReference type="EMBL" id="MPM59652.1"/>
    </source>
</evidence>
<sequence>MTNTFVDLHVIQTVPPSNINRDDTGSPKTATFGGVRRARVSSQAWKRAVREQFKTELDPNQLGERTLLVVDRIAEIVKELNPGLKDRAVELSKAAVKAAGIDVKPQKVKLSGGETTEREQTGYLLFASRPQMRALAELIVSNPDSVPSKKDAKKALTDGVSIDVALFGRMIADAPDLNVDACAQVAHALSVHSVESEFDYFTAVDDNKSDENAGAGMIGTIEFNSSTLYRYASINATELARVLGSAEAAARAVGAFTRAFITSMPTGKQNTFANRTLPDFVLLSIRDDQPVNLVGAFEQPISTTAGRVAEAAARLVKRDRDIDQAYGTHPVTEMALAVGDAASALRDHDEIERGSLDDLARQASEVVSERTRGL</sequence>